<gene>
    <name evidence="1" type="ORF">DDT42_01625</name>
</gene>
<reference evidence="1 2" key="1">
    <citation type="journal article" date="2021" name="bioRxiv">
        <title>Unique metabolic strategies in Hadean analogues reveal hints for primordial physiology.</title>
        <authorList>
            <person name="Nobu M.K."/>
            <person name="Nakai R."/>
            <person name="Tamazawa S."/>
            <person name="Mori H."/>
            <person name="Toyoda A."/>
            <person name="Ijiri A."/>
            <person name="Suzuki S."/>
            <person name="Kurokawa K."/>
            <person name="Kamagata Y."/>
            <person name="Tamaki H."/>
        </authorList>
    </citation>
    <scope>NUCLEOTIDE SEQUENCE [LARGE SCALE GENOMIC DNA]</scope>
    <source>
        <strain evidence="1">BS525</strain>
    </source>
</reference>
<evidence type="ECO:0000313" key="2">
    <source>
        <dbReference type="Proteomes" id="UP000811545"/>
    </source>
</evidence>
<dbReference type="EMBL" id="QLTW01000161">
    <property type="protein sequence ID" value="MBT9145748.1"/>
    <property type="molecule type" value="Genomic_DNA"/>
</dbReference>
<protein>
    <submittedName>
        <fullName evidence="1">Uncharacterized protein</fullName>
    </submittedName>
</protein>
<accession>A0A9E2BHN0</accession>
<comment type="caution">
    <text evidence="1">The sequence shown here is derived from an EMBL/GenBank/DDBJ whole genome shotgun (WGS) entry which is preliminary data.</text>
</comment>
<name>A0A9E2BHN0_PSYF1</name>
<evidence type="ECO:0000313" key="1">
    <source>
        <dbReference type="EMBL" id="MBT9145748.1"/>
    </source>
</evidence>
<organism evidence="1 2">
    <name type="scientific">Psychracetigena formicireducens</name>
    <dbReference type="NCBI Taxonomy" id="2986056"/>
    <lineage>
        <taxon>Bacteria</taxon>
        <taxon>Bacillati</taxon>
        <taxon>Candidatus Lithacetigenota</taxon>
        <taxon>Candidatus Psychracetigena</taxon>
    </lineage>
</organism>
<sequence length="101" mass="12011">MDLKYRIEAEYRQPRDGPIRRLPAIQEKGLGSILYSGKHRHFLRSQADGLIHENPRRKVVVYPDRTAEVLDKETGELIFLRKMPQFVPRSERRELTKEGYY</sequence>
<dbReference type="Proteomes" id="UP000811545">
    <property type="component" value="Unassembled WGS sequence"/>
</dbReference>
<dbReference type="AlphaFoldDB" id="A0A9E2BHN0"/>
<proteinExistence type="predicted"/>